<evidence type="ECO:0000256" key="19">
    <source>
        <dbReference type="PROSITE-ProRule" id="PRU00192"/>
    </source>
</evidence>
<dbReference type="SMART" id="SM00326">
    <property type="entry name" value="SH3"/>
    <property type="match status" value="1"/>
</dbReference>
<dbReference type="Pfam" id="PF26570">
    <property type="entry name" value="MYO15"/>
    <property type="match status" value="1"/>
</dbReference>
<evidence type="ECO:0000259" key="22">
    <source>
        <dbReference type="PROSITE" id="PS50002"/>
    </source>
</evidence>
<keyword evidence="12 20" id="KW-0505">Motor protein</keyword>
<feature type="region of interest" description="Disordered" evidence="21">
    <location>
        <begin position="2760"/>
        <end position="2780"/>
    </location>
</feature>
<dbReference type="Pfam" id="PF00063">
    <property type="entry name" value="Myosin_head"/>
    <property type="match status" value="1"/>
</dbReference>
<evidence type="ECO:0000256" key="20">
    <source>
        <dbReference type="PROSITE-ProRule" id="PRU00782"/>
    </source>
</evidence>
<dbReference type="GO" id="GO:0032420">
    <property type="term" value="C:stereocilium"/>
    <property type="evidence" value="ECO:0007669"/>
    <property type="project" value="UniProtKB-SubCell"/>
</dbReference>
<dbReference type="SUPFAM" id="SSF47031">
    <property type="entry name" value="Second domain of FERM"/>
    <property type="match status" value="1"/>
</dbReference>
<keyword evidence="10" id="KW-0175">Coiled coil</keyword>
<dbReference type="InterPro" id="IPR001609">
    <property type="entry name" value="Myosin_head_motor_dom-like"/>
</dbReference>
<feature type="region of interest" description="Disordered" evidence="21">
    <location>
        <begin position="585"/>
        <end position="604"/>
    </location>
</feature>
<dbReference type="Gene3D" id="3.40.850.10">
    <property type="entry name" value="Kinesin motor domain"/>
    <property type="match status" value="1"/>
</dbReference>
<proteinExistence type="inferred from homology"/>
<evidence type="ECO:0000256" key="9">
    <source>
        <dbReference type="ARBA" id="ARBA00022840"/>
    </source>
</evidence>
<dbReference type="InterPro" id="IPR036961">
    <property type="entry name" value="Kinesin_motor_dom_sf"/>
</dbReference>
<dbReference type="InterPro" id="IPR019748">
    <property type="entry name" value="FERM_central"/>
</dbReference>
<feature type="compositionally biased region" description="Pro residues" evidence="21">
    <location>
        <begin position="2219"/>
        <end position="2230"/>
    </location>
</feature>
<evidence type="ECO:0000256" key="3">
    <source>
        <dbReference type="ARBA" id="ARBA00008314"/>
    </source>
</evidence>
<evidence type="ECO:0000256" key="2">
    <source>
        <dbReference type="ARBA" id="ARBA00004645"/>
    </source>
</evidence>
<evidence type="ECO:0000256" key="15">
    <source>
        <dbReference type="ARBA" id="ARBA00023273"/>
    </source>
</evidence>
<dbReference type="Gene3D" id="1.10.10.820">
    <property type="match status" value="1"/>
</dbReference>
<dbReference type="Gene3D" id="2.30.30.40">
    <property type="entry name" value="SH3 Domains"/>
    <property type="match status" value="2"/>
</dbReference>
<dbReference type="GeneID" id="103083815"/>
<dbReference type="GO" id="GO:0003774">
    <property type="term" value="F:cytoskeletal motor activity"/>
    <property type="evidence" value="ECO:0007669"/>
    <property type="project" value="UniProtKB-UniRule"/>
</dbReference>
<dbReference type="InterPro" id="IPR027417">
    <property type="entry name" value="P-loop_NTPase"/>
</dbReference>
<feature type="domain" description="SH3" evidence="22">
    <location>
        <begin position="2604"/>
        <end position="2690"/>
    </location>
</feature>
<evidence type="ECO:0000256" key="1">
    <source>
        <dbReference type="ARBA" id="ARBA00004245"/>
    </source>
</evidence>
<dbReference type="PROSITE" id="PS50002">
    <property type="entry name" value="SH3"/>
    <property type="match status" value="1"/>
</dbReference>
<dbReference type="InterPro" id="IPR036028">
    <property type="entry name" value="SH3-like_dom_sf"/>
</dbReference>
<feature type="domain" description="Myosin motor" evidence="25">
    <location>
        <begin position="956"/>
        <end position="1631"/>
    </location>
</feature>
<keyword evidence="6" id="KW-0677">Repeat</keyword>
<dbReference type="Gene3D" id="1.25.40.530">
    <property type="entry name" value="MyTH4 domain"/>
    <property type="match status" value="2"/>
</dbReference>
<feature type="domain" description="MyTH4" evidence="24">
    <location>
        <begin position="2787"/>
        <end position="2941"/>
    </location>
</feature>
<keyword evidence="14" id="KW-0206">Cytoskeleton</keyword>
<dbReference type="SMART" id="SM00242">
    <property type="entry name" value="MYSc"/>
    <property type="match status" value="1"/>
</dbReference>
<dbReference type="Gene3D" id="1.20.58.530">
    <property type="match status" value="1"/>
</dbReference>
<dbReference type="GO" id="GO:0007605">
    <property type="term" value="P:sensory perception of sound"/>
    <property type="evidence" value="ECO:0007669"/>
    <property type="project" value="UniProtKB-KW"/>
</dbReference>
<dbReference type="InterPro" id="IPR036057">
    <property type="entry name" value="MYSc_Myo15"/>
</dbReference>
<accession>A0A340WN81</accession>
<keyword evidence="9 20" id="KW-0067">ATP-binding</keyword>
<dbReference type="Pfam" id="PF00612">
    <property type="entry name" value="IQ"/>
    <property type="match status" value="1"/>
</dbReference>
<feature type="region of interest" description="Actin-binding" evidence="20">
    <location>
        <begin position="1510"/>
        <end position="1532"/>
    </location>
</feature>
<dbReference type="Pfam" id="PF00784">
    <property type="entry name" value="MyTH4"/>
    <property type="match status" value="2"/>
</dbReference>
<feature type="domain" description="MyTH4" evidence="24">
    <location>
        <begin position="1799"/>
        <end position="1951"/>
    </location>
</feature>
<dbReference type="STRING" id="118797.A0A340WN81"/>
<keyword evidence="26" id="KW-1185">Reference proteome</keyword>
<dbReference type="InterPro" id="IPR041795">
    <property type="entry name" value="MyoXV_FERM_C"/>
</dbReference>
<evidence type="ECO:0000256" key="14">
    <source>
        <dbReference type="ARBA" id="ARBA00023212"/>
    </source>
</evidence>
<dbReference type="CDD" id="cd13201">
    <property type="entry name" value="FERM_C_MyoXV"/>
    <property type="match status" value="1"/>
</dbReference>
<dbReference type="InterPro" id="IPR000048">
    <property type="entry name" value="IQ_motif_EF-hand-BS"/>
</dbReference>
<dbReference type="InterPro" id="IPR011993">
    <property type="entry name" value="PH-like_dom_sf"/>
</dbReference>
<feature type="compositionally biased region" description="Pro residues" evidence="21">
    <location>
        <begin position="765"/>
        <end position="782"/>
    </location>
</feature>
<evidence type="ECO:0000259" key="24">
    <source>
        <dbReference type="PROSITE" id="PS51016"/>
    </source>
</evidence>
<evidence type="ECO:0000256" key="5">
    <source>
        <dbReference type="ARBA" id="ARBA00022490"/>
    </source>
</evidence>
<keyword evidence="13 20" id="KW-0009">Actin-binding</keyword>
<dbReference type="SMART" id="SM00015">
    <property type="entry name" value="IQ"/>
    <property type="match status" value="2"/>
</dbReference>
<feature type="region of interest" description="Disordered" evidence="21">
    <location>
        <begin position="635"/>
        <end position="798"/>
    </location>
</feature>
<dbReference type="SUPFAM" id="SSF50044">
    <property type="entry name" value="SH3-domain"/>
    <property type="match status" value="1"/>
</dbReference>
<evidence type="ECO:0000313" key="26">
    <source>
        <dbReference type="Proteomes" id="UP000265300"/>
    </source>
</evidence>
<dbReference type="FunFam" id="2.30.30.40:FF:000201">
    <property type="entry name" value="Myosin XVA"/>
    <property type="match status" value="1"/>
</dbReference>
<keyword evidence="7" id="KW-1009">Hearing</keyword>
<dbReference type="PANTHER" id="PTHR22692:SF21">
    <property type="entry name" value="MYOSIN XVA"/>
    <property type="match status" value="1"/>
</dbReference>
<evidence type="ECO:0000259" key="23">
    <source>
        <dbReference type="PROSITE" id="PS50057"/>
    </source>
</evidence>
<evidence type="ECO:0000256" key="10">
    <source>
        <dbReference type="ARBA" id="ARBA00023054"/>
    </source>
</evidence>
<evidence type="ECO:0000256" key="7">
    <source>
        <dbReference type="ARBA" id="ARBA00022740"/>
    </source>
</evidence>
<dbReference type="FunFam" id="1.10.10.820:FF:000001">
    <property type="entry name" value="Myosin heavy chain"/>
    <property type="match status" value="1"/>
</dbReference>
<comment type="function">
    <text evidence="16">Myosins are actin-based motor molecules with ATPase activity. Unconventional myosins serve in intracellular movements. Their highly divergent tails are presumed to bind to membranous compartments, which would be moved relative to actin filaments. Required for the arrangement of stereocilia in mature hair bundles.</text>
</comment>
<dbReference type="CDD" id="cd14473">
    <property type="entry name" value="FERM_B-lobe"/>
    <property type="match status" value="1"/>
</dbReference>
<evidence type="ECO:0000256" key="16">
    <source>
        <dbReference type="ARBA" id="ARBA00054651"/>
    </source>
</evidence>
<evidence type="ECO:0000256" key="6">
    <source>
        <dbReference type="ARBA" id="ARBA00022737"/>
    </source>
</evidence>
<dbReference type="InterPro" id="IPR000857">
    <property type="entry name" value="MyTH4_dom"/>
</dbReference>
<evidence type="ECO:0000256" key="17">
    <source>
        <dbReference type="ARBA" id="ARBA00068020"/>
    </source>
</evidence>
<dbReference type="PROSITE" id="PS50096">
    <property type="entry name" value="IQ"/>
    <property type="match status" value="2"/>
</dbReference>
<dbReference type="GO" id="GO:0003779">
    <property type="term" value="F:actin binding"/>
    <property type="evidence" value="ECO:0007669"/>
    <property type="project" value="UniProtKB-KW"/>
</dbReference>
<evidence type="ECO:0000256" key="8">
    <source>
        <dbReference type="ARBA" id="ARBA00022741"/>
    </source>
</evidence>
<dbReference type="PROSITE" id="PS50057">
    <property type="entry name" value="FERM_3"/>
    <property type="match status" value="1"/>
</dbReference>
<dbReference type="SUPFAM" id="SSF52540">
    <property type="entry name" value="P-loop containing nucleoside triphosphate hydrolases"/>
    <property type="match status" value="1"/>
</dbReference>
<dbReference type="InterPro" id="IPR038185">
    <property type="entry name" value="MyTH4_dom_sf"/>
</dbReference>
<dbReference type="KEGG" id="lve:103083815"/>
<feature type="region of interest" description="Disordered" evidence="21">
    <location>
        <begin position="2057"/>
        <end position="2095"/>
    </location>
</feature>
<evidence type="ECO:0000256" key="13">
    <source>
        <dbReference type="ARBA" id="ARBA00023203"/>
    </source>
</evidence>
<dbReference type="InterPro" id="IPR001452">
    <property type="entry name" value="SH3_domain"/>
</dbReference>
<dbReference type="CDD" id="cd01387">
    <property type="entry name" value="MYSc_Myo15"/>
    <property type="match status" value="1"/>
</dbReference>
<dbReference type="Pfam" id="PF00373">
    <property type="entry name" value="FERM_M"/>
    <property type="match status" value="1"/>
</dbReference>
<dbReference type="InterPro" id="IPR059004">
    <property type="entry name" value="MYO15"/>
</dbReference>
<organism evidence="26 27">
    <name type="scientific">Lipotes vexillifer</name>
    <name type="common">Yangtze river dolphin</name>
    <dbReference type="NCBI Taxonomy" id="118797"/>
    <lineage>
        <taxon>Eukaryota</taxon>
        <taxon>Metazoa</taxon>
        <taxon>Chordata</taxon>
        <taxon>Craniata</taxon>
        <taxon>Vertebrata</taxon>
        <taxon>Euteleostomi</taxon>
        <taxon>Mammalia</taxon>
        <taxon>Eutheria</taxon>
        <taxon>Laurasiatheria</taxon>
        <taxon>Artiodactyla</taxon>
        <taxon>Whippomorpha</taxon>
        <taxon>Cetacea</taxon>
        <taxon>Odontoceti</taxon>
        <taxon>Lipotidae</taxon>
        <taxon>Lipotes</taxon>
    </lineage>
</organism>
<dbReference type="PRINTS" id="PR00193">
    <property type="entry name" value="MYOSINHEAVY"/>
</dbReference>
<dbReference type="Pfam" id="PF07653">
    <property type="entry name" value="SH3_2"/>
    <property type="match status" value="1"/>
</dbReference>
<dbReference type="InterPro" id="IPR035963">
    <property type="entry name" value="FERM_2"/>
</dbReference>
<evidence type="ECO:0000259" key="25">
    <source>
        <dbReference type="PROSITE" id="PS51456"/>
    </source>
</evidence>
<dbReference type="Gene3D" id="6.20.240.20">
    <property type="match status" value="1"/>
</dbReference>
<evidence type="ECO:0000256" key="4">
    <source>
        <dbReference type="ARBA" id="ARBA00022443"/>
    </source>
</evidence>
<dbReference type="GO" id="GO:0005524">
    <property type="term" value="F:ATP binding"/>
    <property type="evidence" value="ECO:0007669"/>
    <property type="project" value="UniProtKB-UniRule"/>
</dbReference>
<dbReference type="Gene3D" id="1.20.5.190">
    <property type="match status" value="1"/>
</dbReference>
<dbReference type="InterPro" id="IPR051567">
    <property type="entry name" value="Unconventional_Myosin_ATPase"/>
</dbReference>
<dbReference type="OrthoDB" id="8182952at2759"/>
<evidence type="ECO:0000256" key="18">
    <source>
        <dbReference type="ARBA" id="ARBA00078787"/>
    </source>
</evidence>
<keyword evidence="4 19" id="KW-0728">SH3 domain</keyword>
<evidence type="ECO:0000313" key="27">
    <source>
        <dbReference type="RefSeq" id="XP_007448480.1"/>
    </source>
</evidence>
<dbReference type="FunFam" id="1.25.40.530:FF:000008">
    <property type="entry name" value="unconventional myosin-XV"/>
    <property type="match status" value="1"/>
</dbReference>
<reference evidence="27" key="1">
    <citation type="submission" date="2025-08" db="UniProtKB">
        <authorList>
            <consortium name="RefSeq"/>
        </authorList>
    </citation>
    <scope>IDENTIFICATION</scope>
</reference>
<protein>
    <recommendedName>
        <fullName evidence="17">Unconventional myosin-XV</fullName>
    </recommendedName>
    <alternativeName>
        <fullName evidence="18">Unconventional myosin-15</fullName>
    </alternativeName>
</protein>
<feature type="binding site" evidence="20">
    <location>
        <begin position="1049"/>
        <end position="1056"/>
    </location>
    <ligand>
        <name>ATP</name>
        <dbReference type="ChEBI" id="CHEBI:30616"/>
    </ligand>
</feature>
<dbReference type="SMART" id="SM00139">
    <property type="entry name" value="MyTH4"/>
    <property type="match status" value="2"/>
</dbReference>
<dbReference type="PANTHER" id="PTHR22692">
    <property type="entry name" value="MYOSIN VII, XV"/>
    <property type="match status" value="1"/>
</dbReference>
<gene>
    <name evidence="27" type="primary">MYO15A</name>
</gene>
<dbReference type="FunFam" id="1.25.40.530:FF:000009">
    <property type="entry name" value="Myosin XVA"/>
    <property type="match status" value="1"/>
</dbReference>
<dbReference type="Gene3D" id="2.30.29.30">
    <property type="entry name" value="Pleckstrin-homology domain (PH domain)/Phosphotyrosine-binding domain (PTB)"/>
    <property type="match status" value="1"/>
</dbReference>
<dbReference type="InterPro" id="IPR000299">
    <property type="entry name" value="FERM_domain"/>
</dbReference>
<comment type="similarity">
    <text evidence="3 20">Belongs to the TRAFAC class myosin-kinesin ATPase superfamily. Myosin family.</text>
</comment>
<dbReference type="Gene3D" id="1.20.120.720">
    <property type="entry name" value="Myosin VI head, motor domain, U50 subdomain"/>
    <property type="match status" value="1"/>
</dbReference>
<dbReference type="GO" id="GO:0016459">
    <property type="term" value="C:myosin complex"/>
    <property type="evidence" value="ECO:0007669"/>
    <property type="project" value="UniProtKB-KW"/>
</dbReference>
<dbReference type="Proteomes" id="UP000265300">
    <property type="component" value="Unplaced"/>
</dbReference>
<feature type="region of interest" description="Disordered" evidence="21">
    <location>
        <begin position="2214"/>
        <end position="2236"/>
    </location>
</feature>
<evidence type="ECO:0000256" key="12">
    <source>
        <dbReference type="ARBA" id="ARBA00023175"/>
    </source>
</evidence>
<keyword evidence="11 20" id="KW-0518">Myosin</keyword>
<dbReference type="InParanoid" id="A0A340WN81"/>
<dbReference type="PROSITE" id="PS51016">
    <property type="entry name" value="MYTH4"/>
    <property type="match status" value="2"/>
</dbReference>
<feature type="domain" description="FERM" evidence="23">
    <location>
        <begin position="2946"/>
        <end position="3267"/>
    </location>
</feature>
<comment type="subcellular location">
    <subcellularLocation>
        <location evidence="2">Cell projection</location>
        <location evidence="2">Stereocilium</location>
    </subcellularLocation>
    <subcellularLocation>
        <location evidence="1">Cytoplasm</location>
        <location evidence="1">Cytoskeleton</location>
    </subcellularLocation>
</comment>
<feature type="region of interest" description="Disordered" evidence="21">
    <location>
        <begin position="2149"/>
        <end position="2181"/>
    </location>
</feature>
<name>A0A340WN81_LIPVE</name>
<dbReference type="CTD" id="51168"/>
<evidence type="ECO:0000256" key="11">
    <source>
        <dbReference type="ARBA" id="ARBA00023123"/>
    </source>
</evidence>
<feature type="region of interest" description="Disordered" evidence="21">
    <location>
        <begin position="1"/>
        <end position="46"/>
    </location>
</feature>
<keyword evidence="5" id="KW-0963">Cytoplasm</keyword>
<dbReference type="FunFam" id="1.20.58.530:FF:000005">
    <property type="entry name" value="unconventional myosin-IXa isoform X1"/>
    <property type="match status" value="1"/>
</dbReference>
<feature type="compositionally biased region" description="Low complexity" evidence="21">
    <location>
        <begin position="636"/>
        <end position="645"/>
    </location>
</feature>
<dbReference type="PROSITE" id="PS51456">
    <property type="entry name" value="MYOSIN_MOTOR"/>
    <property type="match status" value="1"/>
</dbReference>
<evidence type="ECO:0000256" key="21">
    <source>
        <dbReference type="SAM" id="MobiDB-lite"/>
    </source>
</evidence>
<keyword evidence="8 20" id="KW-0547">Nucleotide-binding</keyword>
<feature type="compositionally biased region" description="Gly residues" evidence="21">
    <location>
        <begin position="2152"/>
        <end position="2164"/>
    </location>
</feature>
<dbReference type="RefSeq" id="XP_007448480.1">
    <property type="nucleotide sequence ID" value="XM_007448418.1"/>
</dbReference>
<keyword evidence="15" id="KW-0966">Cell projection</keyword>
<sequence length="3267" mass="366008">MAKEEDDERKAKKGKKGKRAPEPEKPKRSLKGTSRLFMGFRDRTPKISKKGQFRSASAFFWGLHTGPQKTKRKKKARTVLKSTSKLMTQMRVGKKKRAMKGKKPSFMVIRFPGRRGYGRLRPRAQSLSKASTAINWLTKKFLIKKAEESGSAQATLDAWMDRSGSRVGSRKLPFPSGAEILQPGGRLRRFPRAHSIYESGEPVGFLPFEDEAPFRHSGSRRSLYGLEGFQDLGEYYDYHREGDDYYDQQSLYQYEEEPYRGAYGLHGRAWPPYDYPHGYPPEDPYDSYGPDYYGGSFYSNYGYRYGYDDYEPPYAAPSGFASPYGYYDAYAGEAQLHGYYQDSYAPSDALYPPYPPYPPYDLPYLDPYAPPYSVPYGASHGVPYAEGIYGGGDQAIYPPEGPYLPSEQSAFPYPWVPPPILSPHNPYAHPMDDIAELEEPEEAGGERQGTSFRLPSAAFFEQQGMDKPARSKLSLIRRFRLFPRPQVKLFGKEKLDVPLPPSLDIPLPLGDADEDEEDDEMPPLPPVPYGHPFWGFLTPRQRRIQRALSAFGAPRGLGFSSDFGRPAPRPATSLARFLKKTLSEKEPVPRLRGSQKARARGPAVREAAYKRFGYKLAGMDPERPNTPIVLRRAQARARNNNNSRRPPSPPRHRESQREPEDSETLWTVPPLAPSWDVDMPDTQRPPSPWPGGPGSLRGFSRQAAVPPDPFLQHVGPGLSPAPQPEDPASDSTGILLGRHHDPGPGQLTKSASPSLKEPEEACPEDPQPPAEPEPPTLTPPQDSPSERKALRPSFSYPLATSDQMRATWPPWRRWGTLPRAPAPLAPSGAPGPLPKAGEWLQASPGRFAVVMPRVQKLSSFQRACPATLQPPIQEPEPGPRLRTWSLLWSRLWLPAEAHQPCTRVHARPPSCRLGPGAACLPHGGPGEKAGPKGWWNKMHSIRNLPSTRFREQRREDGVEDMTQLEDLQETTVLANLKTRFERNLIYTYIGSILVSVNPYRMFGIYGLEQVQQYRGRALAENSPHLFAIANLAFAKMLDAKQNQCIIISGESGSGKTEATKLILRYLAAMNQKRGVTRQILEATPLLESFGNAKTVRNDNSSRFGKFVEIFLEGSVISGAITSQYLLEKSRIVFQAKNERNYHIFYELLAGLPAQLRQAFSLQEAETYYYLNQGGNCEISGKSDADDFRRLLAAMEVLGFSAEDQDSIFRILASILHLGNVYFEKYETDAQEVASVVSAREIQAVAELLQVSPEGLQKAITFKVTETMREKIFTPLTVESAVDARDAIAKVLYALLFGWLIARVNALVSPQQDALSIAILDIYGFEDLSFNSFEQLCINYANESLQYLFNKIVFQEEQEEYIREQMDWQEITFADNQPCISLISLKPYGILRILDDQCCFPQATDHTFLQKCHYHHGANPLYSKPKMPLPEFTIKHYAGKVTYQVHKFLDKNHDQVRQDVLELFVRSRTRVVAHLFSSHAPQAAPQRLGRSGSATRLYKAHTVAAKFQQSLLDLVEKMERCNPLFVRCLKPNHKKEPGLFEPDVVMAQLRYSGVLETVRIRKEGFPVRLPFQAFIDRYRCLVSLQHNLPANGDMCVSVLSRLCTVTPNMYRVGISKLFLKEHLHQLLEGMREHVLNLAALTLQRCLRGFFIQRRFRSLRRKIILLQSRARGYLARQRYQQMRRRLVKFRALVHTCTSHQRHLKLRLYWRFCGRWGGALLWVAEELSKRQVVAVGHLEVPGELAELLRAVAGLRTGQMPRVAPVRTPRLQAESRVTLPLDINNYPMAKFVRCHFKEPAFGMLAAPLRTPLTRLPAEYHAEAVGTFKLILRFMGDPQLHGARDHVFGNYIVQKGLAVPELRDEILAQLANQVWRNPSAHNAERGWLLLAACLSGFAPSPRLDKYLLKFVSDYGRNGFQAVCQHRLMQAMGQAQQQGSGAARTFPLTQLEWKATQEKAGMALDVGCFNGDQFSCPVHSWSTGEEVAGDILRHRGLTDGWRGWTVARKKGLQWAELAGHDYVLDLVSDLELLREFPRRKAYFVVGAERPTAGRGGLRVFGNSWDSDEDEDAPARPQPLGHVPVVANSDGYCSRNEDGTNGEIEAQRGTATHQDSDSLGEPAVAHKGLDCYLDSLFDPVLSYGDADLEKPTAIAYRMKGGGQPGGDGSSGSKGSPRRPPEPKPKLIPGLDASTLALQQAFIRKQAVLLAREMTLQAMALQQQPLSPSPRPSPPEKPIAPEARPKFVGTGLPAKPVLLRCAPKPVAPAPLVKAPRPPTKPVAVPILAQGQAPPESTSPGLELVRSSTLNSEHFPQPTQQIKDIVRQHQQPPRGGRPEAFRKDGGRVFVKRPDPHEEALMILRGQMSHAAAAPGTQVPREAVALVKPVTSTPRPSVGPTPVLASRSLEPAEDPVQTRLHRLLSPDFYGYQDAPWQIFLRKEVFYPKDSYSHPVQLDLLFRQILHDTFSEACLRISAEERLQMKALFAQNQLDTQRPLVTESVKRAVVSIARDSWEVYFSRLFPATGSVGTGVQILAVSHTGIKLLRVVKGSHEAGGPLRVLRTYSFADILFVTIPSRNMLEFNLAREQVILFSARARQVKALVDDFILELKQDSDYVVAVRNFLPEDPALLAFHKGDIIHLQPLEPPRMGYSAGCVVGKKVVYLEELRRRGPDFGWRFGTIHGRVGRFPSELVQPAAAPDFLQLPAEPGRGRAAAVAAAVASAAAAREVGRRREGPPVRAGSVDRGEDGLALPPYTMLEFAQKYFRDPQRRPQDGLRPKSKEGRESRTLEDMLCFTKTPLQDSLIELSDSSLNKMATDMFLAVMRFMGDASLKGQSELDVLCTLLKLCRDHEVMRDECYCQVVKQITDNTSTKQDSCQRGWRLLYIVAAYRSCSKVLQPHLVRFLQDVGRTPGLPFQGIAKACEQNLQRTLRFGGRLELPSSMELRAMLAGRSSKRQLFLLPGGLERHLKIKTCTVALDVVGEICAEMALTRPEAFDEYVIFVVTNRGQHVCPLSRRAYILDVASEMEQVDGGYTLWFRRVLWDQPLKFENELYVTMHYNQVLPDYLKGLFSSMPAGQPGEQQLQQVSKLAALQHRAKDHFHLPSTREAQEYIPAQLYRTVAASAWLSLLGQHRQQMQALSPHQARAQFLGLLSASPLFGSSFFVVQSCSNGAVPAPCILAVNQNGLNFLSTETHELMVKFSLKEIQSTRTQRPTASSSYPYVEIALGDVAAQRTMQLQLDQGLELCRVVAVHVENLLSAREKRLTLPPSEITLL</sequence>